<gene>
    <name evidence="1" type="ORF">A4R35_06570</name>
</gene>
<name>A0A328VGH5_9CHLR</name>
<evidence type="ECO:0000313" key="2">
    <source>
        <dbReference type="Proteomes" id="UP000248706"/>
    </source>
</evidence>
<keyword evidence="2" id="KW-1185">Reference proteome</keyword>
<protein>
    <submittedName>
        <fullName evidence="1">Uncharacterized protein</fullName>
    </submittedName>
</protein>
<accession>A0A328VGH5</accession>
<sequence length="80" mass="8292">MCLERISQPGWPGYREQKICGGRHTEGSDLGLTKASAAGTLHLLVSDLTGKLQALAGCAALDVGLTFGWLIVPKPGCASP</sequence>
<dbReference type="AlphaFoldDB" id="A0A328VGH5"/>
<dbReference type="EMBL" id="MCIF01000002">
    <property type="protein sequence ID" value="RAQ95192.1"/>
    <property type="molecule type" value="Genomic_DNA"/>
</dbReference>
<comment type="caution">
    <text evidence="1">The sequence shown here is derived from an EMBL/GenBank/DDBJ whole genome shotgun (WGS) entry which is preliminary data.</text>
</comment>
<organism evidence="1 2">
    <name type="scientific">Thermogemmatispora tikiterensis</name>
    <dbReference type="NCBI Taxonomy" id="1825093"/>
    <lineage>
        <taxon>Bacteria</taxon>
        <taxon>Bacillati</taxon>
        <taxon>Chloroflexota</taxon>
        <taxon>Ktedonobacteria</taxon>
        <taxon>Thermogemmatisporales</taxon>
        <taxon>Thermogemmatisporaceae</taxon>
        <taxon>Thermogemmatispora</taxon>
    </lineage>
</organism>
<evidence type="ECO:0000313" key="1">
    <source>
        <dbReference type="EMBL" id="RAQ95192.1"/>
    </source>
</evidence>
<reference evidence="1 2" key="1">
    <citation type="submission" date="2016-08" db="EMBL/GenBank/DDBJ databases">
        <title>Analysis of Carbohydrate Active Enzymes in Thermogemmatispora T81 Reveals Carbohydrate Degradation Ability.</title>
        <authorList>
            <person name="Tomazini A."/>
            <person name="Lal S."/>
            <person name="Stott M."/>
            <person name="Henrissat B."/>
            <person name="Polikarpov I."/>
            <person name="Sparling R."/>
            <person name="Levin D.B."/>
        </authorList>
    </citation>
    <scope>NUCLEOTIDE SEQUENCE [LARGE SCALE GENOMIC DNA]</scope>
    <source>
        <strain evidence="1 2">T81</strain>
    </source>
</reference>
<proteinExistence type="predicted"/>
<dbReference type="Proteomes" id="UP000248706">
    <property type="component" value="Unassembled WGS sequence"/>
</dbReference>